<accession>A0ABT2ZHL2</accession>
<evidence type="ECO:0008006" key="4">
    <source>
        <dbReference type="Google" id="ProtNLM"/>
    </source>
</evidence>
<gene>
    <name evidence="2" type="ORF">OEW28_18605</name>
</gene>
<dbReference type="EMBL" id="JAOWKY010000008">
    <property type="protein sequence ID" value="MCV2870628.1"/>
    <property type="molecule type" value="Genomic_DNA"/>
</dbReference>
<proteinExistence type="predicted"/>
<organism evidence="2 3">
    <name type="scientific">Albidovulum marisflavi</name>
    <dbReference type="NCBI Taxonomy" id="2984159"/>
    <lineage>
        <taxon>Bacteria</taxon>
        <taxon>Pseudomonadati</taxon>
        <taxon>Pseudomonadota</taxon>
        <taxon>Alphaproteobacteria</taxon>
        <taxon>Rhodobacterales</taxon>
        <taxon>Paracoccaceae</taxon>
        <taxon>Albidovulum</taxon>
    </lineage>
</organism>
<comment type="caution">
    <text evidence="2">The sequence shown here is derived from an EMBL/GenBank/DDBJ whole genome shotgun (WGS) entry which is preliminary data.</text>
</comment>
<evidence type="ECO:0000256" key="1">
    <source>
        <dbReference type="SAM" id="MobiDB-lite"/>
    </source>
</evidence>
<name>A0ABT2ZHL2_9RHOB</name>
<evidence type="ECO:0000313" key="3">
    <source>
        <dbReference type="Proteomes" id="UP001652542"/>
    </source>
</evidence>
<keyword evidence="3" id="KW-1185">Reference proteome</keyword>
<dbReference type="RefSeq" id="WP_263736306.1">
    <property type="nucleotide sequence ID" value="NZ_JAOWKY010000008.1"/>
</dbReference>
<protein>
    <recommendedName>
        <fullName evidence="4">Tip attachment protein J domain-containing protein</fullName>
    </recommendedName>
</protein>
<sequence length="881" mass="95358">MTILAVYREPFSFAPVVRRLPEGESLAGMRARMRGLPDDFDARGTICLNGHPVPRAAWGLIRPKAAAVTEVTFHDRPMGGEDGGKQILQLVASIAITVATGNIMAGKFVTAGGLFAKNSLSAMFLAGAVSLAASLLLSALIPPPTIEEGKKRTDPGSASAEGNVLEPNGSVPRVVGEMKIFPPLATEPLVYFSGQDEIVEAVYCLAGPHRLEDIRVGAAPLTSLTDIDYELREGWPGDRPLSLVRRQARTEALQAELRGHVVADSDNRTLESATGSTASALPQKQVVATRDAPDEQMLHLVLPQGLFKNADPPVAMRVPFRLRLREIGEDTWIDLPELHYQAGKIGQLRASIRLIWSDDATTTPGASQTEGWVEARITAPGQTVDPVQDDWTAHPYFDDGAGDDYLTAANLASTAVDHVIMDRHEVQIYLDTATFPKGRYEIEIQRGAPIRQSDWSSSAYTVSGTVWDLFGYQGSPAKIPFSKEGVSDTVYLARSASVWNEHPAPASGLALIAIKARNRQLERVSCRAGGWVRDWDGTGWRDWVVTDNPAPHLRDIYVGAENVDPVPLGLIDDAGLVAWRAACTTLGYSCNAIIEGRTVDDAARIVASCGYAKPYMAEIWGVTRDYDRSAEGPVQIFTPRNSRGFRWTKAFARVPDGFRVTFRDAARDYEARQITVFRKGASDDSARIEQVTYEGLVSEADVIARAAYDQAQPDSRGTFYELDAPAEAIVCRRGDLVGVQHDMLTAQAGAGRIVDWEYDGSGDIAAIWLDESVPVQNEPDFHAVTDLHAITSMRAIGRKSGAAIRLSDGSVTTQALANATGDSARLELAAAMSPTGLADGLLATVGPLGREYMRAVVFAIRPRADFSASITLVDEAPEIWT</sequence>
<evidence type="ECO:0000313" key="2">
    <source>
        <dbReference type="EMBL" id="MCV2870628.1"/>
    </source>
</evidence>
<dbReference type="Proteomes" id="UP001652542">
    <property type="component" value="Unassembled WGS sequence"/>
</dbReference>
<feature type="region of interest" description="Disordered" evidence="1">
    <location>
        <begin position="146"/>
        <end position="168"/>
    </location>
</feature>
<reference evidence="2 3" key="1">
    <citation type="submission" date="2022-10" db="EMBL/GenBank/DDBJ databases">
        <title>Defluviimonas sp. nov., isolated from ocean surface water.</title>
        <authorList>
            <person name="He W."/>
            <person name="Wang L."/>
            <person name="Zhang D.-F."/>
        </authorList>
    </citation>
    <scope>NUCLEOTIDE SEQUENCE [LARGE SCALE GENOMIC DNA]</scope>
    <source>
        <strain evidence="2 3">WL0002</strain>
    </source>
</reference>